<sequence>MTDRSVTSRTVEQHIQSVTHHPVSARTIRRHLQQSGLSARRPLPSILLAQNYRRLPLQWCDERRIWTAVWNEIVFTDESRFALQRQDRRIRVLSHRGERMLNNCVMHRHRALHRVLCLLSGENSDSVHFLRNIRKYNSCFQMTSFGAENQTHSVTFPTTFSIQGQVYHRIGSLMPSENQPSRFLQIYFMGNDGDDDDIQTDRRCQQIQGVRRNIVQGLQRHVAPTQSTGIILAYRDYGSSYYSIYFLIGRDFIVIRILNRRI</sequence>
<gene>
    <name evidence="3" type="ORF">LAZ67_1006240</name>
</gene>
<feature type="region of interest" description="Disordered" evidence="1">
    <location>
        <begin position="1"/>
        <end position="20"/>
    </location>
</feature>
<feature type="domain" description="Transposase Tc1-like" evidence="2">
    <location>
        <begin position="3"/>
        <end position="63"/>
    </location>
</feature>
<proteinExistence type="predicted"/>
<reference evidence="3 4" key="1">
    <citation type="submission" date="2022-01" db="EMBL/GenBank/DDBJ databases">
        <title>A chromosomal length assembly of Cordylochernes scorpioides.</title>
        <authorList>
            <person name="Zeh D."/>
            <person name="Zeh J."/>
        </authorList>
    </citation>
    <scope>NUCLEOTIDE SEQUENCE [LARGE SCALE GENOMIC DNA]</scope>
    <source>
        <strain evidence="3">IN4F17</strain>
        <tissue evidence="3">Whole Body</tissue>
    </source>
</reference>
<evidence type="ECO:0000256" key="1">
    <source>
        <dbReference type="SAM" id="MobiDB-lite"/>
    </source>
</evidence>
<evidence type="ECO:0000313" key="4">
    <source>
        <dbReference type="Proteomes" id="UP001235939"/>
    </source>
</evidence>
<dbReference type="Pfam" id="PF01498">
    <property type="entry name" value="HTH_Tnp_Tc3_2"/>
    <property type="match status" value="1"/>
</dbReference>
<evidence type="ECO:0000313" key="3">
    <source>
        <dbReference type="EMBL" id="UYV61739.1"/>
    </source>
</evidence>
<dbReference type="Proteomes" id="UP001235939">
    <property type="component" value="Chromosome 01"/>
</dbReference>
<protein>
    <recommendedName>
        <fullName evidence="2">Transposase Tc1-like domain-containing protein</fullName>
    </recommendedName>
</protein>
<dbReference type="PANTHER" id="PTHR45786">
    <property type="entry name" value="DNA BINDING PROTEIN-LIKE"/>
    <property type="match status" value="1"/>
</dbReference>
<evidence type="ECO:0000259" key="2">
    <source>
        <dbReference type="Pfam" id="PF01498"/>
    </source>
</evidence>
<organism evidence="3 4">
    <name type="scientific">Cordylochernes scorpioides</name>
    <dbReference type="NCBI Taxonomy" id="51811"/>
    <lineage>
        <taxon>Eukaryota</taxon>
        <taxon>Metazoa</taxon>
        <taxon>Ecdysozoa</taxon>
        <taxon>Arthropoda</taxon>
        <taxon>Chelicerata</taxon>
        <taxon>Arachnida</taxon>
        <taxon>Pseudoscorpiones</taxon>
        <taxon>Cheliferoidea</taxon>
        <taxon>Chernetidae</taxon>
        <taxon>Cordylochernes</taxon>
    </lineage>
</organism>
<accession>A0ABY6JYJ0</accession>
<feature type="compositionally biased region" description="Polar residues" evidence="1">
    <location>
        <begin position="1"/>
        <end position="19"/>
    </location>
</feature>
<dbReference type="InterPro" id="IPR002492">
    <property type="entry name" value="Transposase_Tc1-like"/>
</dbReference>
<name>A0ABY6JYJ0_9ARAC</name>
<keyword evidence="4" id="KW-1185">Reference proteome</keyword>
<dbReference type="PANTHER" id="PTHR45786:SF74">
    <property type="entry name" value="ATP-DEPENDENT DNA HELICASE"/>
    <property type="match status" value="1"/>
</dbReference>
<dbReference type="EMBL" id="CP092863">
    <property type="protein sequence ID" value="UYV61739.1"/>
    <property type="molecule type" value="Genomic_DNA"/>
</dbReference>
<dbReference type="Gene3D" id="3.30.420.10">
    <property type="entry name" value="Ribonuclease H-like superfamily/Ribonuclease H"/>
    <property type="match status" value="1"/>
</dbReference>
<dbReference type="InterPro" id="IPR036397">
    <property type="entry name" value="RNaseH_sf"/>
</dbReference>